<evidence type="ECO:0000256" key="1">
    <source>
        <dbReference type="ARBA" id="ARBA00022705"/>
    </source>
</evidence>
<dbReference type="GO" id="GO:0006260">
    <property type="term" value="P:DNA replication"/>
    <property type="evidence" value="ECO:0007669"/>
    <property type="project" value="UniProtKB-KW"/>
</dbReference>
<evidence type="ECO:0000256" key="3">
    <source>
        <dbReference type="ARBA" id="ARBA00030596"/>
    </source>
</evidence>
<evidence type="ECO:0000313" key="5">
    <source>
        <dbReference type="EMBL" id="PSU52689.1"/>
    </source>
</evidence>
<dbReference type="Pfam" id="PF02303">
    <property type="entry name" value="Phage_DNA_bind"/>
    <property type="match status" value="1"/>
</dbReference>
<proteinExistence type="predicted"/>
<dbReference type="Proteomes" id="UP000241405">
    <property type="component" value="Unassembled WGS sequence"/>
</dbReference>
<dbReference type="Gene3D" id="2.40.50.140">
    <property type="entry name" value="Nucleic acid-binding proteins"/>
    <property type="match status" value="1"/>
</dbReference>
<gene>
    <name evidence="5" type="ORF">C9J18_09085</name>
    <name evidence="4" type="ORF">CTM96_19825</name>
</gene>
<dbReference type="AlphaFoldDB" id="A0A2T3JU55"/>
<evidence type="ECO:0000313" key="4">
    <source>
        <dbReference type="EMBL" id="PSU20267.1"/>
    </source>
</evidence>
<keyword evidence="2 5" id="KW-0238">DNA-binding</keyword>
<evidence type="ECO:0000256" key="2">
    <source>
        <dbReference type="ARBA" id="ARBA00023125"/>
    </source>
</evidence>
<dbReference type="EMBL" id="PYMO01000033">
    <property type="protein sequence ID" value="PSU20267.1"/>
    <property type="molecule type" value="Genomic_DNA"/>
</dbReference>
<dbReference type="InterPro" id="IPR003512">
    <property type="entry name" value="Phage_M13_G5P_DNA-bd"/>
</dbReference>
<protein>
    <recommendedName>
        <fullName evidence="3">Single-stranded DNA-binding protein</fullName>
    </recommendedName>
</protein>
<sequence>MLEVEIFKNDEIVDVKRGTSKAGNEYVMYSQRGYINLGGQYPVSFKIRLEDEKHYPSGKYIMSPESFNVNDFGELQAGRLTILVPAKA</sequence>
<evidence type="ECO:0000313" key="6">
    <source>
        <dbReference type="Proteomes" id="UP000241405"/>
    </source>
</evidence>
<dbReference type="EMBL" id="PYMP01000006">
    <property type="protein sequence ID" value="PSU52689.1"/>
    <property type="molecule type" value="Genomic_DNA"/>
</dbReference>
<comment type="caution">
    <text evidence="5">The sequence shown here is derived from an EMBL/GenBank/DDBJ whole genome shotgun (WGS) entry which is preliminary data.</text>
</comment>
<dbReference type="InterPro" id="IPR012340">
    <property type="entry name" value="NA-bd_OB-fold"/>
</dbReference>
<keyword evidence="1" id="KW-0235">DNA replication</keyword>
<dbReference type="GO" id="GO:0003697">
    <property type="term" value="F:single-stranded DNA binding"/>
    <property type="evidence" value="ECO:0007669"/>
    <property type="project" value="InterPro"/>
</dbReference>
<organism evidence="5 7">
    <name type="scientific">Photobacterium phosphoreum</name>
    <dbReference type="NCBI Taxonomy" id="659"/>
    <lineage>
        <taxon>Bacteria</taxon>
        <taxon>Pseudomonadati</taxon>
        <taxon>Pseudomonadota</taxon>
        <taxon>Gammaproteobacteria</taxon>
        <taxon>Vibrionales</taxon>
        <taxon>Vibrionaceae</taxon>
        <taxon>Photobacterium</taxon>
    </lineage>
</organism>
<evidence type="ECO:0000313" key="7">
    <source>
        <dbReference type="Proteomes" id="UP000241618"/>
    </source>
</evidence>
<accession>A0A2T3JU55</accession>
<dbReference type="Proteomes" id="UP000241618">
    <property type="component" value="Unassembled WGS sequence"/>
</dbReference>
<reference evidence="6 7" key="1">
    <citation type="submission" date="2018-03" db="EMBL/GenBank/DDBJ databases">
        <title>Whole genome sequencing of Histamine producing bacteria.</title>
        <authorList>
            <person name="Butler K."/>
        </authorList>
    </citation>
    <scope>NUCLEOTIDE SEQUENCE [LARGE SCALE GENOMIC DNA]</scope>
    <source>
        <strain evidence="5 7">FS-6.1</strain>
        <strain evidence="4 6">FS-6.2</strain>
    </source>
</reference>
<dbReference type="RefSeq" id="WP_107191475.1">
    <property type="nucleotide sequence ID" value="NZ_PYMN01000034.1"/>
</dbReference>
<dbReference type="SUPFAM" id="SSF50249">
    <property type="entry name" value="Nucleic acid-binding proteins"/>
    <property type="match status" value="1"/>
</dbReference>
<keyword evidence="6" id="KW-1185">Reference proteome</keyword>
<name>A0A2T3JU55_PHOPO</name>